<evidence type="ECO:0000313" key="2">
    <source>
        <dbReference type="Proteomes" id="UP000648801"/>
    </source>
</evidence>
<proteinExistence type="predicted"/>
<evidence type="ECO:0000313" key="1">
    <source>
        <dbReference type="EMBL" id="GGA80666.1"/>
    </source>
</evidence>
<organism evidence="1 2">
    <name type="scientific">Edaphobacter acidisoli</name>
    <dbReference type="NCBI Taxonomy" id="2040573"/>
    <lineage>
        <taxon>Bacteria</taxon>
        <taxon>Pseudomonadati</taxon>
        <taxon>Acidobacteriota</taxon>
        <taxon>Terriglobia</taxon>
        <taxon>Terriglobales</taxon>
        <taxon>Acidobacteriaceae</taxon>
        <taxon>Edaphobacter</taxon>
    </lineage>
</organism>
<comment type="caution">
    <text evidence="1">The sequence shown here is derived from an EMBL/GenBank/DDBJ whole genome shotgun (WGS) entry which is preliminary data.</text>
</comment>
<reference evidence="1" key="1">
    <citation type="journal article" date="2014" name="Int. J. Syst. Evol. Microbiol.">
        <title>Complete genome sequence of Corynebacterium casei LMG S-19264T (=DSM 44701T), isolated from a smear-ripened cheese.</title>
        <authorList>
            <consortium name="US DOE Joint Genome Institute (JGI-PGF)"/>
            <person name="Walter F."/>
            <person name="Albersmeier A."/>
            <person name="Kalinowski J."/>
            <person name="Ruckert C."/>
        </authorList>
    </citation>
    <scope>NUCLEOTIDE SEQUENCE</scope>
    <source>
        <strain evidence="1">CGMCC 1.15447</strain>
    </source>
</reference>
<reference evidence="1" key="2">
    <citation type="submission" date="2020-09" db="EMBL/GenBank/DDBJ databases">
        <authorList>
            <person name="Sun Q."/>
            <person name="Zhou Y."/>
        </authorList>
    </citation>
    <scope>NUCLEOTIDE SEQUENCE</scope>
    <source>
        <strain evidence="1">CGMCC 1.15447</strain>
    </source>
</reference>
<dbReference type="RefSeq" id="WP_188760826.1">
    <property type="nucleotide sequence ID" value="NZ_BMJB01000006.1"/>
</dbReference>
<accession>A0A916S4T4</accession>
<dbReference type="AlphaFoldDB" id="A0A916S4T4"/>
<dbReference type="Proteomes" id="UP000648801">
    <property type="component" value="Unassembled WGS sequence"/>
</dbReference>
<name>A0A916S4T4_9BACT</name>
<evidence type="ECO:0008006" key="3">
    <source>
        <dbReference type="Google" id="ProtNLM"/>
    </source>
</evidence>
<dbReference type="InterPro" id="IPR010064">
    <property type="entry name" value="HK97-gp10_tail"/>
</dbReference>
<keyword evidence="2" id="KW-1185">Reference proteome</keyword>
<dbReference type="Pfam" id="PF04883">
    <property type="entry name" value="HK97-gp10_like"/>
    <property type="match status" value="1"/>
</dbReference>
<protein>
    <recommendedName>
        <fullName evidence="3">HK97 gp10 family phage protein</fullName>
    </recommendedName>
</protein>
<sequence length="164" mass="17398">MAEMEMDFRGFDALGAKMSALGEEITGATAVRMVRAGATVFRQEMVERAPVLDKKTTGSDSLEPGAMKAGIRILIPKNAVPVEGHIGPKPSLQRVAHDVEYGHREIHGGSLTLLGNGKTRGTGVAGEDVPPHPFVRPAFEAAQGSAEEAMMHVLDEVIGENDAK</sequence>
<dbReference type="EMBL" id="BMJB01000006">
    <property type="protein sequence ID" value="GGA80666.1"/>
    <property type="molecule type" value="Genomic_DNA"/>
</dbReference>
<gene>
    <name evidence="1" type="ORF">GCM10011507_34850</name>
</gene>